<dbReference type="Proteomes" id="UP001501475">
    <property type="component" value="Unassembled WGS sequence"/>
</dbReference>
<evidence type="ECO:0000256" key="1">
    <source>
        <dbReference type="SAM" id="MobiDB-lite"/>
    </source>
</evidence>
<keyword evidence="4" id="KW-1185">Reference proteome</keyword>
<sequence length="352" mass="37718">MDHDAEILEFLQGVRDQLLGPPAAPELTAAATALNGAPAVPLPTVAAFWHALGFPADPADRAVTAADLQAIDQLRDLVTEGLVDEQLALGMTRAVARTADRLSVWQTQLVAESLAPGDDAPDSHVDLDSAREVALRLAQAADRMEQLLTYAWRRHLFGAVTRMVSDADPTDAGAGPRRVVGFADLVNFTSVVRRASERELAVMVQRFERLASDIVTAHGGRVIKTVGDEVLFVSRDPLAGTAIALDLVDTMGEEEMLPAVRVGLAYGPVLSRIGDVFGTTVNRASRLTAVAGSGRVLADEQLSARLAELSGFSLRTQRRRHLRGIGAVTPREVTRSHGERRALTALPHTMTP</sequence>
<proteinExistence type="predicted"/>
<gene>
    <name evidence="3" type="ORF">GCM10009810_34730</name>
</gene>
<dbReference type="EMBL" id="BAAAPN010000103">
    <property type="protein sequence ID" value="GAA1774880.1"/>
    <property type="molecule type" value="Genomic_DNA"/>
</dbReference>
<evidence type="ECO:0000313" key="4">
    <source>
        <dbReference type="Proteomes" id="UP001501475"/>
    </source>
</evidence>
<accession>A0ABP4XA49</accession>
<dbReference type="CDD" id="cd07302">
    <property type="entry name" value="CHD"/>
    <property type="match status" value="1"/>
</dbReference>
<evidence type="ECO:0000313" key="3">
    <source>
        <dbReference type="EMBL" id="GAA1774880.1"/>
    </source>
</evidence>
<dbReference type="Pfam" id="PF00211">
    <property type="entry name" value="Guanylate_cyc"/>
    <property type="match status" value="1"/>
</dbReference>
<name>A0ABP4XA49_9MICO</name>
<feature type="compositionally biased region" description="Basic and acidic residues" evidence="1">
    <location>
        <begin position="333"/>
        <end position="342"/>
    </location>
</feature>
<dbReference type="SUPFAM" id="SSF55073">
    <property type="entry name" value="Nucleotide cyclase"/>
    <property type="match status" value="1"/>
</dbReference>
<reference evidence="4" key="1">
    <citation type="journal article" date="2019" name="Int. J. Syst. Evol. Microbiol.">
        <title>The Global Catalogue of Microorganisms (GCM) 10K type strain sequencing project: providing services to taxonomists for standard genome sequencing and annotation.</title>
        <authorList>
            <consortium name="The Broad Institute Genomics Platform"/>
            <consortium name="The Broad Institute Genome Sequencing Center for Infectious Disease"/>
            <person name="Wu L."/>
            <person name="Ma J."/>
        </authorList>
    </citation>
    <scope>NUCLEOTIDE SEQUENCE [LARGE SCALE GENOMIC DNA]</scope>
    <source>
        <strain evidence="4">JCM 15591</strain>
    </source>
</reference>
<protein>
    <submittedName>
        <fullName evidence="3">Adenylate/guanylate cyclase domain-containing protein</fullName>
    </submittedName>
</protein>
<dbReference type="PROSITE" id="PS50125">
    <property type="entry name" value="GUANYLATE_CYCLASE_2"/>
    <property type="match status" value="1"/>
</dbReference>
<dbReference type="InterPro" id="IPR001054">
    <property type="entry name" value="A/G_cyclase"/>
</dbReference>
<comment type="caution">
    <text evidence="3">The sequence shown here is derived from an EMBL/GenBank/DDBJ whole genome shotgun (WGS) entry which is preliminary data.</text>
</comment>
<dbReference type="InterPro" id="IPR029787">
    <property type="entry name" value="Nucleotide_cyclase"/>
</dbReference>
<feature type="domain" description="Guanylate cyclase" evidence="2">
    <location>
        <begin position="179"/>
        <end position="288"/>
    </location>
</feature>
<evidence type="ECO:0000259" key="2">
    <source>
        <dbReference type="PROSITE" id="PS50125"/>
    </source>
</evidence>
<dbReference type="RefSeq" id="WP_344068686.1">
    <property type="nucleotide sequence ID" value="NZ_BAAAPN010000103.1"/>
</dbReference>
<dbReference type="Gene3D" id="3.30.70.1230">
    <property type="entry name" value="Nucleotide cyclase"/>
    <property type="match status" value="1"/>
</dbReference>
<feature type="region of interest" description="Disordered" evidence="1">
    <location>
        <begin position="333"/>
        <end position="352"/>
    </location>
</feature>
<organism evidence="3 4">
    <name type="scientific">Nostocoides vanveenii</name>
    <dbReference type="NCBI Taxonomy" id="330835"/>
    <lineage>
        <taxon>Bacteria</taxon>
        <taxon>Bacillati</taxon>
        <taxon>Actinomycetota</taxon>
        <taxon>Actinomycetes</taxon>
        <taxon>Micrococcales</taxon>
        <taxon>Intrasporangiaceae</taxon>
        <taxon>Nostocoides</taxon>
    </lineage>
</organism>
<dbReference type="SMART" id="SM00044">
    <property type="entry name" value="CYCc"/>
    <property type="match status" value="1"/>
</dbReference>